<keyword evidence="1" id="KW-0812">Transmembrane</keyword>
<accession>A0A564W8U1</accession>
<evidence type="ECO:0000313" key="2">
    <source>
        <dbReference type="EMBL" id="VUX41271.1"/>
    </source>
</evidence>
<dbReference type="AlphaFoldDB" id="A0A564W8U1"/>
<gene>
    <name evidence="2" type="ORF">RSSSTS7063_01891</name>
</gene>
<dbReference type="Proteomes" id="UP000408482">
    <property type="component" value="Unassembled WGS sequence"/>
</dbReference>
<reference evidence="2 3" key="1">
    <citation type="submission" date="2019-07" db="EMBL/GenBank/DDBJ databases">
        <authorList>
            <person name="Hibberd C M."/>
            <person name="Gehrig L. J."/>
            <person name="Chang H.-W."/>
            <person name="Venkatesh S."/>
        </authorList>
    </citation>
    <scope>NUCLEOTIDE SEQUENCE [LARGE SCALE GENOMIC DNA]</scope>
    <source>
        <strain evidence="2">Blautia_luti_SSTS_Bg7063</strain>
    </source>
</reference>
<feature type="transmembrane region" description="Helical" evidence="1">
    <location>
        <begin position="21"/>
        <end position="44"/>
    </location>
</feature>
<keyword evidence="1" id="KW-1133">Transmembrane helix</keyword>
<proteinExistence type="predicted"/>
<dbReference type="EMBL" id="CABHNW010000189">
    <property type="protein sequence ID" value="VUX41271.1"/>
    <property type="molecule type" value="Genomic_DNA"/>
</dbReference>
<evidence type="ECO:0000256" key="1">
    <source>
        <dbReference type="SAM" id="Phobius"/>
    </source>
</evidence>
<keyword evidence="1" id="KW-0472">Membrane</keyword>
<evidence type="ECO:0000313" key="3">
    <source>
        <dbReference type="Proteomes" id="UP000408482"/>
    </source>
</evidence>
<protein>
    <submittedName>
        <fullName evidence="2">Uncharacterized protein</fullName>
    </submittedName>
</protein>
<name>A0A564W8U1_9FIRM</name>
<keyword evidence="3" id="KW-1185">Reference proteome</keyword>
<organism evidence="2 3">
    <name type="scientific">Blautia luti</name>
    <dbReference type="NCBI Taxonomy" id="89014"/>
    <lineage>
        <taxon>Bacteria</taxon>
        <taxon>Bacillati</taxon>
        <taxon>Bacillota</taxon>
        <taxon>Clostridia</taxon>
        <taxon>Lachnospirales</taxon>
        <taxon>Lachnospiraceae</taxon>
        <taxon>Blautia</taxon>
    </lineage>
</organism>
<sequence length="91" mass="10103">MSIIFAELYGQKNYEKLRKESFLSLSAGGSFTIVLSIVSLLVLYPVMGLIHTPPEAEPYVVAYIIHNKTLLSVNGQVLTANCVCIFRVQQL</sequence>